<accession>A0A5N6J492</accession>
<sequence length="172" mass="19737">MDKRRLNLRILASPGTFFSFSGQSEGDPLFLHSAISQLGLGKLLEVFRRMTQSTRYRLLLVGFYMRLWYCESTTGFKVFTRMVAVDDENRRNCVIHTLGKSHYQFKDGVGTIPSVPATNATSRYLQTEIFHFPSLPIMETKTMSKICYVCEAMTCEIQAYRPVRGQWTLLVA</sequence>
<protein>
    <submittedName>
        <fullName evidence="1">Uncharacterized protein</fullName>
    </submittedName>
</protein>
<reference evidence="1 2" key="1">
    <citation type="submission" date="2019-04" db="EMBL/GenBank/DDBJ databases">
        <title>Fungal friends and foes A comparative genomics study of 23 Aspergillus species from section Flavi.</title>
        <authorList>
            <consortium name="DOE Joint Genome Institute"/>
            <person name="Kjaerbolling I."/>
            <person name="Vesth T.C."/>
            <person name="Frisvad J.C."/>
            <person name="Nybo J.L."/>
            <person name="Theobald S."/>
            <person name="Kildgaard S."/>
            <person name="Petersen T.I."/>
            <person name="Kuo A."/>
            <person name="Sato A."/>
            <person name="Lyhne E.K."/>
            <person name="Kogle M.E."/>
            <person name="Wiebenga A."/>
            <person name="Kun R.S."/>
            <person name="Lubbers R.J."/>
            <person name="Makela M.R."/>
            <person name="Barry K."/>
            <person name="Chovatia M."/>
            <person name="Clum A."/>
            <person name="Daum C."/>
            <person name="Haridas S."/>
            <person name="He G."/>
            <person name="LaButti K."/>
            <person name="Lipzen A."/>
            <person name="Mondo S."/>
            <person name="Pangilinan J."/>
            <person name="Riley R."/>
            <person name="Salamov A."/>
            <person name="Simmons B.A."/>
            <person name="Magnuson J.K."/>
            <person name="Henrissat B."/>
            <person name="Mortensen U.H."/>
            <person name="Larsen T.O."/>
            <person name="De vries R.P."/>
            <person name="Grigoriev I.V."/>
            <person name="Machida M."/>
            <person name="Baker S.E."/>
            <person name="Andersen M.R."/>
        </authorList>
    </citation>
    <scope>NUCLEOTIDE SEQUENCE [LARGE SCALE GENOMIC DNA]</scope>
    <source>
        <strain evidence="1 2">CBS 117635</strain>
    </source>
</reference>
<name>A0A5N6J492_9EURO</name>
<dbReference type="Proteomes" id="UP000326289">
    <property type="component" value="Unassembled WGS sequence"/>
</dbReference>
<evidence type="ECO:0000313" key="1">
    <source>
        <dbReference type="EMBL" id="KAB8273681.1"/>
    </source>
</evidence>
<keyword evidence="2" id="KW-1185">Reference proteome</keyword>
<gene>
    <name evidence="1" type="ORF">BDV30DRAFT_107260</name>
</gene>
<dbReference type="AlphaFoldDB" id="A0A5N6J492"/>
<dbReference type="EMBL" id="ML732794">
    <property type="protein sequence ID" value="KAB8273681.1"/>
    <property type="molecule type" value="Genomic_DNA"/>
</dbReference>
<organism evidence="1 2">
    <name type="scientific">Aspergillus minisclerotigenes</name>
    <dbReference type="NCBI Taxonomy" id="656917"/>
    <lineage>
        <taxon>Eukaryota</taxon>
        <taxon>Fungi</taxon>
        <taxon>Dikarya</taxon>
        <taxon>Ascomycota</taxon>
        <taxon>Pezizomycotina</taxon>
        <taxon>Eurotiomycetes</taxon>
        <taxon>Eurotiomycetidae</taxon>
        <taxon>Eurotiales</taxon>
        <taxon>Aspergillaceae</taxon>
        <taxon>Aspergillus</taxon>
        <taxon>Aspergillus subgen. Circumdati</taxon>
    </lineage>
</organism>
<proteinExistence type="predicted"/>
<evidence type="ECO:0000313" key="2">
    <source>
        <dbReference type="Proteomes" id="UP000326289"/>
    </source>
</evidence>